<feature type="repeat" description="ANK" evidence="3">
    <location>
        <begin position="363"/>
        <end position="395"/>
    </location>
</feature>
<evidence type="ECO:0000259" key="4">
    <source>
        <dbReference type="PROSITE" id="PS50181"/>
    </source>
</evidence>
<sequence length="401" mass="42981">MPPGFQPSLSKLPPELILEIASHLGIRDLNALVQTARQYDTLLSRDLYQVGAKRTRVNGKTPLIWAVRNHRLVATQSLLEQGADPAANVLGTTAIHEAIRSNNTQAVELILAQNISVFPHNGSGITPLILAASRGKRLAVHLLLEAGASVSCTDPTDWQIAIRLAVAEQNELGCRLLLEMAPQVLGSNVDWLQHDIKIQLMPDAARNGYTAILKVLWDFYVAPESERQATASYLLLPAAYGGCVNTTRWLFSVGAKLAGLGTTDKKTALHMAAEDNLCELVRVLLDFDADIEARDDDHHTPLHAAICCGAIDAVRLLLDRGANLLAPLPLGQSTLHLCVGCSNAELVPVLCHAGVDVHATDDDGNTALHYAVRRGDADVEKALLEVGATLNAPGIPGNTPT</sequence>
<keyword evidence="1" id="KW-0677">Repeat</keyword>
<feature type="repeat" description="ANK" evidence="3">
    <location>
        <begin position="58"/>
        <end position="84"/>
    </location>
</feature>
<evidence type="ECO:0000256" key="3">
    <source>
        <dbReference type="PROSITE-ProRule" id="PRU00023"/>
    </source>
</evidence>
<dbReference type="Pfam" id="PF00023">
    <property type="entry name" value="Ank"/>
    <property type="match status" value="1"/>
</dbReference>
<dbReference type="SMART" id="SM00248">
    <property type="entry name" value="ANK"/>
    <property type="match status" value="7"/>
</dbReference>
<dbReference type="Pfam" id="PF12796">
    <property type="entry name" value="Ank_2"/>
    <property type="match status" value="3"/>
</dbReference>
<dbReference type="SUPFAM" id="SSF48403">
    <property type="entry name" value="Ankyrin repeat"/>
    <property type="match status" value="2"/>
</dbReference>
<feature type="repeat" description="ANK" evidence="3">
    <location>
        <begin position="297"/>
        <end position="324"/>
    </location>
</feature>
<protein>
    <submittedName>
        <fullName evidence="5">Ankyrin repeat-containing domain protein</fullName>
    </submittedName>
</protein>
<dbReference type="InterPro" id="IPR001810">
    <property type="entry name" value="F-box_dom"/>
</dbReference>
<proteinExistence type="predicted"/>
<evidence type="ECO:0000256" key="1">
    <source>
        <dbReference type="ARBA" id="ARBA00022737"/>
    </source>
</evidence>
<dbReference type="EMBL" id="JBFXLU010000062">
    <property type="protein sequence ID" value="KAL2846635.1"/>
    <property type="molecule type" value="Genomic_DNA"/>
</dbReference>
<dbReference type="PROSITE" id="PS50181">
    <property type="entry name" value="FBOX"/>
    <property type="match status" value="1"/>
</dbReference>
<dbReference type="PANTHER" id="PTHR24141:SF1">
    <property type="entry name" value="2-5A-DEPENDENT RIBONUCLEASE"/>
    <property type="match status" value="1"/>
</dbReference>
<gene>
    <name evidence="5" type="ORF">BJY01DRAFT_213255</name>
</gene>
<dbReference type="Gene3D" id="1.25.40.20">
    <property type="entry name" value="Ankyrin repeat-containing domain"/>
    <property type="match status" value="3"/>
</dbReference>
<name>A0ABR4K2W7_9EURO</name>
<organism evidence="5 6">
    <name type="scientific">Aspergillus pseudoustus</name>
    <dbReference type="NCBI Taxonomy" id="1810923"/>
    <lineage>
        <taxon>Eukaryota</taxon>
        <taxon>Fungi</taxon>
        <taxon>Dikarya</taxon>
        <taxon>Ascomycota</taxon>
        <taxon>Pezizomycotina</taxon>
        <taxon>Eurotiomycetes</taxon>
        <taxon>Eurotiomycetidae</taxon>
        <taxon>Eurotiales</taxon>
        <taxon>Aspergillaceae</taxon>
        <taxon>Aspergillus</taxon>
        <taxon>Aspergillus subgen. Nidulantes</taxon>
    </lineage>
</organism>
<accession>A0ABR4K2W7</accession>
<dbReference type="PROSITE" id="PS50297">
    <property type="entry name" value="ANK_REP_REGION"/>
    <property type="match status" value="5"/>
</dbReference>
<evidence type="ECO:0000313" key="5">
    <source>
        <dbReference type="EMBL" id="KAL2846635.1"/>
    </source>
</evidence>
<dbReference type="Proteomes" id="UP001610446">
    <property type="component" value="Unassembled WGS sequence"/>
</dbReference>
<keyword evidence="6" id="KW-1185">Reference proteome</keyword>
<dbReference type="InterPro" id="IPR036047">
    <property type="entry name" value="F-box-like_dom_sf"/>
</dbReference>
<reference evidence="5 6" key="1">
    <citation type="submission" date="2024-07" db="EMBL/GenBank/DDBJ databases">
        <title>Section-level genome sequencing and comparative genomics of Aspergillus sections Usti and Cavernicolus.</title>
        <authorList>
            <consortium name="Lawrence Berkeley National Laboratory"/>
            <person name="Nybo J.L."/>
            <person name="Vesth T.C."/>
            <person name="Theobald S."/>
            <person name="Frisvad J.C."/>
            <person name="Larsen T.O."/>
            <person name="Kjaerboelling I."/>
            <person name="Rothschild-Mancinelli K."/>
            <person name="Lyhne E.K."/>
            <person name="Kogle M.E."/>
            <person name="Barry K."/>
            <person name="Clum A."/>
            <person name="Na H."/>
            <person name="Ledsgaard L."/>
            <person name="Lin J."/>
            <person name="Lipzen A."/>
            <person name="Kuo A."/>
            <person name="Riley R."/>
            <person name="Mondo S."/>
            <person name="Labutti K."/>
            <person name="Haridas S."/>
            <person name="Pangalinan J."/>
            <person name="Salamov A.A."/>
            <person name="Simmons B.A."/>
            <person name="Magnuson J.K."/>
            <person name="Chen J."/>
            <person name="Drula E."/>
            <person name="Henrissat B."/>
            <person name="Wiebenga A."/>
            <person name="Lubbers R.J."/>
            <person name="Gomes A.C."/>
            <person name="Makela M.R."/>
            <person name="Stajich J."/>
            <person name="Grigoriev I.V."/>
            <person name="Mortensen U.H."/>
            <person name="De Vries R.P."/>
            <person name="Baker S.E."/>
            <person name="Andersen M.R."/>
        </authorList>
    </citation>
    <scope>NUCLEOTIDE SEQUENCE [LARGE SCALE GENOMIC DNA]</scope>
    <source>
        <strain evidence="5 6">CBS 123904</strain>
    </source>
</reference>
<feature type="repeat" description="ANK" evidence="3">
    <location>
        <begin position="264"/>
        <end position="296"/>
    </location>
</feature>
<dbReference type="SUPFAM" id="SSF81383">
    <property type="entry name" value="F-box domain"/>
    <property type="match status" value="1"/>
</dbReference>
<dbReference type="PANTHER" id="PTHR24141">
    <property type="entry name" value="2-5A-DEPENDENT RIBONUCLEASE"/>
    <property type="match status" value="1"/>
</dbReference>
<comment type="caution">
    <text evidence="5">The sequence shown here is derived from an EMBL/GenBank/DDBJ whole genome shotgun (WGS) entry which is preliminary data.</text>
</comment>
<feature type="repeat" description="ANK" evidence="3">
    <location>
        <begin position="123"/>
        <end position="155"/>
    </location>
</feature>
<dbReference type="PROSITE" id="PS50088">
    <property type="entry name" value="ANK_REPEAT"/>
    <property type="match status" value="6"/>
</dbReference>
<dbReference type="InterPro" id="IPR036770">
    <property type="entry name" value="Ankyrin_rpt-contain_sf"/>
</dbReference>
<evidence type="ECO:0000313" key="6">
    <source>
        <dbReference type="Proteomes" id="UP001610446"/>
    </source>
</evidence>
<keyword evidence="2 3" id="KW-0040">ANK repeat</keyword>
<feature type="domain" description="F-box" evidence="4">
    <location>
        <begin position="6"/>
        <end position="46"/>
    </location>
</feature>
<dbReference type="InterPro" id="IPR002110">
    <property type="entry name" value="Ankyrin_rpt"/>
</dbReference>
<feature type="repeat" description="ANK" evidence="3">
    <location>
        <begin position="330"/>
        <end position="362"/>
    </location>
</feature>
<evidence type="ECO:0000256" key="2">
    <source>
        <dbReference type="ARBA" id="ARBA00023043"/>
    </source>
</evidence>